<feature type="domain" description="WCX" evidence="2">
    <location>
        <begin position="256"/>
        <end position="327"/>
    </location>
</feature>
<dbReference type="Proteomes" id="UP001348817">
    <property type="component" value="Chromosome"/>
</dbReference>
<dbReference type="InterPro" id="IPR051534">
    <property type="entry name" value="CBASS_pafABC_assoc_protein"/>
</dbReference>
<keyword evidence="4" id="KW-1185">Reference proteome</keyword>
<evidence type="ECO:0008006" key="5">
    <source>
        <dbReference type="Google" id="ProtNLM"/>
    </source>
</evidence>
<accession>A0AAU9CK42</accession>
<dbReference type="KEGG" id="fax:FUAX_17330"/>
<evidence type="ECO:0000259" key="1">
    <source>
        <dbReference type="Pfam" id="PF13280"/>
    </source>
</evidence>
<protein>
    <recommendedName>
        <fullName evidence="5">WYL domain-containing protein</fullName>
    </recommendedName>
</protein>
<dbReference type="PANTHER" id="PTHR34580">
    <property type="match status" value="1"/>
</dbReference>
<dbReference type="PANTHER" id="PTHR34580:SF9">
    <property type="entry name" value="SLL5097 PROTEIN"/>
    <property type="match status" value="1"/>
</dbReference>
<organism evidence="3 4">
    <name type="scientific">Fulvitalea axinellae</name>
    <dbReference type="NCBI Taxonomy" id="1182444"/>
    <lineage>
        <taxon>Bacteria</taxon>
        <taxon>Pseudomonadati</taxon>
        <taxon>Bacteroidota</taxon>
        <taxon>Cytophagia</taxon>
        <taxon>Cytophagales</taxon>
        <taxon>Persicobacteraceae</taxon>
        <taxon>Fulvitalea</taxon>
    </lineage>
</organism>
<feature type="domain" description="WYL" evidence="1">
    <location>
        <begin position="154"/>
        <end position="222"/>
    </location>
</feature>
<dbReference type="Pfam" id="PF13280">
    <property type="entry name" value="WYL"/>
    <property type="match status" value="1"/>
</dbReference>
<dbReference type="PROSITE" id="PS52050">
    <property type="entry name" value="WYL"/>
    <property type="match status" value="1"/>
</dbReference>
<dbReference type="RefSeq" id="WP_338394512.1">
    <property type="nucleotide sequence ID" value="NZ_AP025314.1"/>
</dbReference>
<dbReference type="InterPro" id="IPR026881">
    <property type="entry name" value="WYL_dom"/>
</dbReference>
<dbReference type="Gene3D" id="2.60.120.620">
    <property type="entry name" value="q2cbj1_9rhob like domain"/>
    <property type="match status" value="1"/>
</dbReference>
<reference evidence="3 4" key="1">
    <citation type="submission" date="2021-12" db="EMBL/GenBank/DDBJ databases">
        <title>Genome sequencing of bacteria with rrn-lacking chromosome and rrn-plasmid.</title>
        <authorList>
            <person name="Anda M."/>
            <person name="Iwasaki W."/>
        </authorList>
    </citation>
    <scope>NUCLEOTIDE SEQUENCE [LARGE SCALE GENOMIC DNA]</scope>
    <source>
        <strain evidence="3 4">DSM 100852</strain>
    </source>
</reference>
<proteinExistence type="predicted"/>
<evidence type="ECO:0000259" key="2">
    <source>
        <dbReference type="Pfam" id="PF25583"/>
    </source>
</evidence>
<evidence type="ECO:0000313" key="4">
    <source>
        <dbReference type="Proteomes" id="UP001348817"/>
    </source>
</evidence>
<dbReference type="EMBL" id="AP025314">
    <property type="protein sequence ID" value="BDD09301.1"/>
    <property type="molecule type" value="Genomic_DNA"/>
</dbReference>
<evidence type="ECO:0000313" key="3">
    <source>
        <dbReference type="EMBL" id="BDD09301.1"/>
    </source>
</evidence>
<name>A0AAU9CK42_9BACT</name>
<gene>
    <name evidence="3" type="ORF">FUAX_17330</name>
</gene>
<sequence length="542" mass="63445">MPANRNALIRYKTIDQCLRNRFRQWTLEDLVEACSDALYEYEGIDKGVSRRTVQLDIQMMRSDKLGYNAPIKVIDRKYYVYDDPEYSITNIPLTDQDLRKLSDAVDILKQFKGFTQVQELSGMIQKLEDSVQSKMEKQMPVIQFETNNSLKGLEHLEPLYEAILQRQAISLTYQSFKAREASTFDFHPQLLKEFRNRWFALGFLKKDQRPYLLAFDRMHKIEKSDAPYIANTTLDLSTYFSNALGVSVDYNQKVEYVELFVMKKHAPYILTKPIHHSQRLVREVPGGVIVGMDLQLNFELEKEILSFGETVKVLKPQKLYRSIRKRTLQASEQYRQNMHPFVAKETFKRVWRKGFAYIDEFYDVNEVLQFRKILKDQHGDVLDGTFLQQYPSLKTLIFSAPLQLLVKQGAVTPFQLFASNFYASSHKTEDWTFFDSLPNGKSLSRELIKDMVIISIHLDSAHQENGAFHILPRSHYWDDRNSLQNEKIVYCTVRSGGLHCRKALTRYRLRNNDPKRNVRRIELLMVRADILAEMEKPALAES</sequence>
<dbReference type="InterPro" id="IPR057727">
    <property type="entry name" value="WCX_dom"/>
</dbReference>
<dbReference type="SUPFAM" id="SSF51197">
    <property type="entry name" value="Clavaminate synthase-like"/>
    <property type="match status" value="1"/>
</dbReference>
<dbReference type="Pfam" id="PF25583">
    <property type="entry name" value="WCX"/>
    <property type="match status" value="1"/>
</dbReference>
<dbReference type="AlphaFoldDB" id="A0AAU9CK42"/>